<evidence type="ECO:0000313" key="2">
    <source>
        <dbReference type="Proteomes" id="UP000823771"/>
    </source>
</evidence>
<proteinExistence type="predicted"/>
<gene>
    <name evidence="1" type="ORF">IAB80_06760</name>
</gene>
<organism evidence="1 2">
    <name type="scientific">Candidatus Cryptobacteroides excrementipullorum</name>
    <dbReference type="NCBI Taxonomy" id="2840761"/>
    <lineage>
        <taxon>Bacteria</taxon>
        <taxon>Pseudomonadati</taxon>
        <taxon>Bacteroidota</taxon>
        <taxon>Bacteroidia</taxon>
        <taxon>Bacteroidales</taxon>
        <taxon>Candidatus Cryptobacteroides</taxon>
    </lineage>
</organism>
<reference evidence="1" key="2">
    <citation type="journal article" date="2021" name="PeerJ">
        <title>Extensive microbial diversity within the chicken gut microbiome revealed by metagenomics and culture.</title>
        <authorList>
            <person name="Gilroy R."/>
            <person name="Ravi A."/>
            <person name="Getino M."/>
            <person name="Pursley I."/>
            <person name="Horton D.L."/>
            <person name="Alikhan N.F."/>
            <person name="Baker D."/>
            <person name="Gharbi K."/>
            <person name="Hall N."/>
            <person name="Watson M."/>
            <person name="Adriaenssens E.M."/>
            <person name="Foster-Nyarko E."/>
            <person name="Jarju S."/>
            <person name="Secka A."/>
            <person name="Antonio M."/>
            <person name="Oren A."/>
            <person name="Chaudhuri R.R."/>
            <person name="La Ragione R."/>
            <person name="Hildebrand F."/>
            <person name="Pallen M.J."/>
        </authorList>
    </citation>
    <scope>NUCLEOTIDE SEQUENCE</scope>
    <source>
        <strain evidence="1">2478</strain>
    </source>
</reference>
<accession>A0A9D9IUY4</accession>
<comment type="caution">
    <text evidence="1">The sequence shown here is derived from an EMBL/GenBank/DDBJ whole genome shotgun (WGS) entry which is preliminary data.</text>
</comment>
<dbReference type="SUPFAM" id="SSF53795">
    <property type="entry name" value="PEP carboxykinase-like"/>
    <property type="match status" value="1"/>
</dbReference>
<reference evidence="1" key="1">
    <citation type="submission" date="2020-10" db="EMBL/GenBank/DDBJ databases">
        <authorList>
            <person name="Gilroy R."/>
        </authorList>
    </citation>
    <scope>NUCLEOTIDE SEQUENCE</scope>
    <source>
        <strain evidence="1">2478</strain>
    </source>
</reference>
<evidence type="ECO:0000313" key="1">
    <source>
        <dbReference type="EMBL" id="MBO8478570.1"/>
    </source>
</evidence>
<dbReference type="EMBL" id="JADILZ010000060">
    <property type="protein sequence ID" value="MBO8478570.1"/>
    <property type="molecule type" value="Genomic_DNA"/>
</dbReference>
<protein>
    <submittedName>
        <fullName evidence="1">Phosphoenolpyruvate carboxykinase</fullName>
    </submittedName>
</protein>
<dbReference type="InterPro" id="IPR027417">
    <property type="entry name" value="P-loop_NTPase"/>
</dbReference>
<dbReference type="Gene3D" id="3.40.50.300">
    <property type="entry name" value="P-loop containing nucleotide triphosphate hydrolases"/>
    <property type="match status" value="1"/>
</dbReference>
<dbReference type="AlphaFoldDB" id="A0A9D9IUY4"/>
<name>A0A9D9IUY4_9BACT</name>
<sequence length="304" mass="32083">MIYHYAVAGLPFAVSLPVDLRPDILLPSFRDFRIGAGSGCGGESPCGTPVFTLRTADLRDRDTSGDTLLESSSDEMGKTELYAAADGYLVLLRPLPGAPSYMMCASRDFTSACIGLGPVRAGMDSGYTGPALTSMLRILYSQSVLMHGAVSIHASAVVLEGRSYLFTGRSGAGKSTHSRLWLGTFPGAALLNDDNPVIRIVHGQVMAYGTPWSGKTPCYRNTGMPVGGIVRIVQARENTFTPLCDVDAFTSLLPGCSLIRHDPVLLDALCGTLVEVSTSVPVGILGCKADSSAAMCCREALSSY</sequence>
<dbReference type="Proteomes" id="UP000823771">
    <property type="component" value="Unassembled WGS sequence"/>
</dbReference>